<gene>
    <name evidence="1" type="ORF">QR695_06010</name>
</gene>
<proteinExistence type="predicted"/>
<protein>
    <submittedName>
        <fullName evidence="1">Uncharacterized protein</fullName>
    </submittedName>
</protein>
<reference evidence="1 2" key="1">
    <citation type="submission" date="2023-06" db="EMBL/GenBank/DDBJ databases">
        <title>Influencing factors and mechanism of Cr(VI) reduction by facultative anaerobic Exiguobacterium sp. PY14.</title>
        <authorList>
            <person name="Zou L."/>
        </authorList>
    </citation>
    <scope>NUCLEOTIDE SEQUENCE [LARGE SCALE GENOMIC DNA]</scope>
    <source>
        <strain evidence="1 2">PY14</strain>
    </source>
</reference>
<name>A0ABT7MMY8_9BACL</name>
<comment type="caution">
    <text evidence="1">The sequence shown here is derived from an EMBL/GenBank/DDBJ whole genome shotgun (WGS) entry which is preliminary data.</text>
</comment>
<dbReference type="RefSeq" id="WP_214717916.1">
    <property type="nucleotide sequence ID" value="NZ_CP183077.1"/>
</dbReference>
<dbReference type="Proteomes" id="UP001230807">
    <property type="component" value="Unassembled WGS sequence"/>
</dbReference>
<keyword evidence="2" id="KW-1185">Reference proteome</keyword>
<accession>A0ABT7MMY8</accession>
<sequence>MEMVETMKSTREQLGKSYRSADREFRDLMFYGQKLSKREKMMLTLKLDELLDASMLYHQQIGREQSKG</sequence>
<evidence type="ECO:0000313" key="2">
    <source>
        <dbReference type="Proteomes" id="UP001230807"/>
    </source>
</evidence>
<dbReference type="EMBL" id="JASWER010000003">
    <property type="protein sequence ID" value="MDL5376559.1"/>
    <property type="molecule type" value="Genomic_DNA"/>
</dbReference>
<organism evidence="1 2">
    <name type="scientific">Exiguobacterium mexicanum</name>
    <dbReference type="NCBI Taxonomy" id="340146"/>
    <lineage>
        <taxon>Bacteria</taxon>
        <taxon>Bacillati</taxon>
        <taxon>Bacillota</taxon>
        <taxon>Bacilli</taxon>
        <taxon>Bacillales</taxon>
        <taxon>Bacillales Family XII. Incertae Sedis</taxon>
        <taxon>Exiguobacterium</taxon>
    </lineage>
</organism>
<evidence type="ECO:0000313" key="1">
    <source>
        <dbReference type="EMBL" id="MDL5376559.1"/>
    </source>
</evidence>